<dbReference type="SUPFAM" id="SSF53448">
    <property type="entry name" value="Nucleotide-diphospho-sugar transferases"/>
    <property type="match status" value="1"/>
</dbReference>
<keyword evidence="2" id="KW-0808">Transferase</keyword>
<dbReference type="Proteomes" id="UP000190150">
    <property type="component" value="Unassembled WGS sequence"/>
</dbReference>
<dbReference type="STRING" id="1513896.SAMN05660841_02879"/>
<protein>
    <submittedName>
        <fullName evidence="2">Glycosyl transferase family 2</fullName>
    </submittedName>
</protein>
<evidence type="ECO:0000313" key="2">
    <source>
        <dbReference type="EMBL" id="SKB88833.1"/>
    </source>
</evidence>
<sequence length="240" mass="27509">MKKISVCLPSYNGELYIKAQLESILMQLSSDDEIIVSDDTSIDRTVEIIESIGDQRVILHKGNSFKSPIYNLENALKKSNGDIIILADQDDFWLPGRVDLISQMLQKCDLVMTDAFIVDKFLNKTGTTVFEVLKTDVGFLSNLVKNKFVGCCMAFNKDVKEKVLPFPRNLPMHDQWIALIAHLYFDIRFVTTPTLLYRRHDSNTSNTGEKSSNSIYVKLLFRVRIFIAIVIHFFSKKKFN</sequence>
<organism evidence="2 3">
    <name type="scientific">Sphingobacterium nematocida</name>
    <dbReference type="NCBI Taxonomy" id="1513896"/>
    <lineage>
        <taxon>Bacteria</taxon>
        <taxon>Pseudomonadati</taxon>
        <taxon>Bacteroidota</taxon>
        <taxon>Sphingobacteriia</taxon>
        <taxon>Sphingobacteriales</taxon>
        <taxon>Sphingobacteriaceae</taxon>
        <taxon>Sphingobacterium</taxon>
    </lineage>
</organism>
<dbReference type="EMBL" id="FUZF01000013">
    <property type="protein sequence ID" value="SKB88833.1"/>
    <property type="molecule type" value="Genomic_DNA"/>
</dbReference>
<dbReference type="Pfam" id="PF00535">
    <property type="entry name" value="Glycos_transf_2"/>
    <property type="match status" value="1"/>
</dbReference>
<dbReference type="PANTHER" id="PTHR22916:SF3">
    <property type="entry name" value="UDP-GLCNAC:BETAGAL BETA-1,3-N-ACETYLGLUCOSAMINYLTRANSFERASE-LIKE PROTEIN 1"/>
    <property type="match status" value="1"/>
</dbReference>
<dbReference type="InterPro" id="IPR029044">
    <property type="entry name" value="Nucleotide-diphossugar_trans"/>
</dbReference>
<dbReference type="OrthoDB" id="9802649at2"/>
<accession>A0A1T5EY03</accession>
<dbReference type="GO" id="GO:0016758">
    <property type="term" value="F:hexosyltransferase activity"/>
    <property type="evidence" value="ECO:0007669"/>
    <property type="project" value="UniProtKB-ARBA"/>
</dbReference>
<dbReference type="PANTHER" id="PTHR22916">
    <property type="entry name" value="GLYCOSYLTRANSFERASE"/>
    <property type="match status" value="1"/>
</dbReference>
<reference evidence="3" key="1">
    <citation type="submission" date="2017-02" db="EMBL/GenBank/DDBJ databases">
        <authorList>
            <person name="Varghese N."/>
            <person name="Submissions S."/>
        </authorList>
    </citation>
    <scope>NUCLEOTIDE SEQUENCE [LARGE SCALE GENOMIC DNA]</scope>
    <source>
        <strain evidence="3">DSM 24091</strain>
    </source>
</reference>
<keyword evidence="3" id="KW-1185">Reference proteome</keyword>
<dbReference type="AlphaFoldDB" id="A0A1T5EY03"/>
<dbReference type="InterPro" id="IPR001173">
    <property type="entry name" value="Glyco_trans_2-like"/>
</dbReference>
<gene>
    <name evidence="2" type="ORF">SAMN05660841_02879</name>
</gene>
<name>A0A1T5EY03_9SPHI</name>
<evidence type="ECO:0000313" key="3">
    <source>
        <dbReference type="Proteomes" id="UP000190150"/>
    </source>
</evidence>
<proteinExistence type="predicted"/>
<dbReference type="RefSeq" id="WP_079643973.1">
    <property type="nucleotide sequence ID" value="NZ_FUZF01000013.1"/>
</dbReference>
<evidence type="ECO:0000259" key="1">
    <source>
        <dbReference type="Pfam" id="PF00535"/>
    </source>
</evidence>
<dbReference type="Gene3D" id="3.90.550.10">
    <property type="entry name" value="Spore Coat Polysaccharide Biosynthesis Protein SpsA, Chain A"/>
    <property type="match status" value="1"/>
</dbReference>
<feature type="domain" description="Glycosyltransferase 2-like" evidence="1">
    <location>
        <begin position="5"/>
        <end position="159"/>
    </location>
</feature>